<dbReference type="RefSeq" id="WP_185000155.1">
    <property type="nucleotide sequence ID" value="NZ_BAAAUI010000011.1"/>
</dbReference>
<sequence length="142" mass="14974">MKLTVHLFTTEALSFGDALALPGRGQPDIVCLLPRAELDFSCALAVRAQEGEPGPEELAEHFALAGAGGADSALLAEVNGRLFALTFGRGAELLESALLEPEFEGKAIPFPLTGLGHQLSALLGHYDDPLHRAEVPFSAERA</sequence>
<comment type="caution">
    <text evidence="1">The sequence shown here is derived from an EMBL/GenBank/DDBJ whole genome shotgun (WGS) entry which is preliminary data.</text>
</comment>
<dbReference type="AlphaFoldDB" id="A0A7W7FSU7"/>
<dbReference type="Proteomes" id="UP000533598">
    <property type="component" value="Unassembled WGS sequence"/>
</dbReference>
<keyword evidence="2" id="KW-1185">Reference proteome</keyword>
<reference evidence="1 2" key="1">
    <citation type="submission" date="2020-08" db="EMBL/GenBank/DDBJ databases">
        <title>Sequencing the genomes of 1000 actinobacteria strains.</title>
        <authorList>
            <person name="Klenk H.-P."/>
        </authorList>
    </citation>
    <scope>NUCLEOTIDE SEQUENCE [LARGE SCALE GENOMIC DNA]</scope>
    <source>
        <strain evidence="1 2">DSM 44230</strain>
    </source>
</reference>
<name>A0A7W7FSU7_9PSEU</name>
<protein>
    <submittedName>
        <fullName evidence="1">Uncharacterized protein</fullName>
    </submittedName>
</protein>
<gene>
    <name evidence="1" type="ORF">HNR67_000242</name>
</gene>
<organism evidence="1 2">
    <name type="scientific">Crossiella cryophila</name>
    <dbReference type="NCBI Taxonomy" id="43355"/>
    <lineage>
        <taxon>Bacteria</taxon>
        <taxon>Bacillati</taxon>
        <taxon>Actinomycetota</taxon>
        <taxon>Actinomycetes</taxon>
        <taxon>Pseudonocardiales</taxon>
        <taxon>Pseudonocardiaceae</taxon>
        <taxon>Crossiella</taxon>
    </lineage>
</organism>
<dbReference type="EMBL" id="JACHMH010000001">
    <property type="protein sequence ID" value="MBB4674124.1"/>
    <property type="molecule type" value="Genomic_DNA"/>
</dbReference>
<evidence type="ECO:0000313" key="2">
    <source>
        <dbReference type="Proteomes" id="UP000533598"/>
    </source>
</evidence>
<accession>A0A7W7FSU7</accession>
<evidence type="ECO:0000313" key="1">
    <source>
        <dbReference type="EMBL" id="MBB4674124.1"/>
    </source>
</evidence>
<proteinExistence type="predicted"/>